<feature type="compositionally biased region" description="Low complexity" evidence="1">
    <location>
        <begin position="798"/>
        <end position="807"/>
    </location>
</feature>
<dbReference type="PANTHER" id="PTHR36424">
    <property type="entry name" value="PHEROMONE-REGULATED MEMBRANE PROTEIN 6"/>
    <property type="match status" value="1"/>
</dbReference>
<sequence>MGFLRRDAETITQKQKWDYINLDDFKTRSCWSPIAYFFFFVNVFFGIAVVAADCYTAVNLLIFNRWSSKIQPWVPFSISKWIFAGCIIFSFVLIGFSAIFSVRAVKGNGIARGYLNVYAQRWWCIGRGGYKRFLVFTALTKSKHGSDYVMLFTYFSFKGWAQVLLADGPRQVLNGITLAAVIQAKIIPGAKTGISGLFSSIAALEEESLTQAIILSVMLFTCVWWVFTVLQLAAAALLWIMFIWHHVPSGHTLGSYCREKIDKRLVGIVAKNHKRTLEEEREERMKADKAGNGARQPKLPIFGDEQAAPPKSSANLPAPTLPVFNEKPTAPGLKRTNTTDTFTTTVSSRPDTNMPSRPPYAARPGFPNRTSTNSTAQSNFDDSASLMGADRRDPFYRTGTPLNRPQPPIGPYRGNYNNDSQSSLTNPYESAPMQPHDFLGNSQGFPPINRNDTVSPFYQQRPPPVSRADTISPMQNRAYNNATPMRTNTPQQYPPNGMPRRLPVRQDQGYAPNLPQPPISHTPSPAPEFSTYTEHRHTPPIHHKPESEVFEMDAGITTPSEPASAAIEIGSSSPKSAPAKKDGFVFELDTGVPVVTSPSNASPETRTRRLTPPEPMTTPVPQQAPRSPPRNAGLPAYVKPTYQSTAPPQIPAQSFEREEHGVGRNFYGNYDIEADVLDSYLPSSQMQPPQQLSRPFAHNGGQGSRPGTPTRGLPVRRDSSDSYHSNAGSALGNGFAPPVRSMTATPTMGNTRGIGELHMPPRSATAQPYGGSQPAVRSPPPRGNSTIFENGPRGLREQNNQYQQHQQGGYGGYGNW</sequence>
<feature type="compositionally biased region" description="Basic and acidic residues" evidence="1">
    <location>
        <begin position="277"/>
        <end position="289"/>
    </location>
</feature>
<evidence type="ECO:0000256" key="1">
    <source>
        <dbReference type="SAM" id="MobiDB-lite"/>
    </source>
</evidence>
<evidence type="ECO:0000256" key="2">
    <source>
        <dbReference type="SAM" id="Phobius"/>
    </source>
</evidence>
<evidence type="ECO:0000313" key="3">
    <source>
        <dbReference type="EMBL" id="KAK6537168.1"/>
    </source>
</evidence>
<dbReference type="GO" id="GO:0015079">
    <property type="term" value="F:potassium ion transmembrane transporter activity"/>
    <property type="evidence" value="ECO:0007669"/>
    <property type="project" value="InterPro"/>
</dbReference>
<feature type="compositionally biased region" description="Low complexity" evidence="1">
    <location>
        <begin position="336"/>
        <end position="345"/>
    </location>
</feature>
<gene>
    <name evidence="3" type="ORF">TWF694_011365</name>
</gene>
<feature type="compositionally biased region" description="Polar residues" evidence="1">
    <location>
        <begin position="478"/>
        <end position="491"/>
    </location>
</feature>
<feature type="compositionally biased region" description="Low complexity" evidence="1">
    <location>
        <begin position="682"/>
        <end position="695"/>
    </location>
</feature>
<dbReference type="Pfam" id="PF16944">
    <property type="entry name" value="KCH"/>
    <property type="match status" value="1"/>
</dbReference>
<evidence type="ECO:0008006" key="5">
    <source>
        <dbReference type="Google" id="ProtNLM"/>
    </source>
</evidence>
<accession>A0AAV9XB87</accession>
<feature type="compositionally biased region" description="Polar residues" evidence="1">
    <location>
        <begin position="346"/>
        <end position="355"/>
    </location>
</feature>
<keyword evidence="2" id="KW-0812">Transmembrane</keyword>
<feature type="region of interest" description="Disordered" evidence="1">
    <location>
        <begin position="478"/>
        <end position="546"/>
    </location>
</feature>
<feature type="transmembrane region" description="Helical" evidence="2">
    <location>
        <begin position="217"/>
        <end position="244"/>
    </location>
</feature>
<keyword evidence="2" id="KW-1133">Transmembrane helix</keyword>
<keyword evidence="2" id="KW-0472">Membrane</keyword>
<name>A0AAV9XB87_9PEZI</name>
<dbReference type="PANTHER" id="PTHR36424:SF1">
    <property type="entry name" value="LOW AFFINITY K(+) TRANSPORTER 1-RELATED"/>
    <property type="match status" value="1"/>
</dbReference>
<evidence type="ECO:0000313" key="4">
    <source>
        <dbReference type="Proteomes" id="UP001365542"/>
    </source>
</evidence>
<keyword evidence="4" id="KW-1185">Reference proteome</keyword>
<feature type="transmembrane region" description="Helical" evidence="2">
    <location>
        <begin position="34"/>
        <end position="58"/>
    </location>
</feature>
<feature type="compositionally biased region" description="Polar residues" evidence="1">
    <location>
        <begin position="368"/>
        <end position="382"/>
    </location>
</feature>
<dbReference type="EMBL" id="JAVHJO010000009">
    <property type="protein sequence ID" value="KAK6537168.1"/>
    <property type="molecule type" value="Genomic_DNA"/>
</dbReference>
<comment type="caution">
    <text evidence="3">The sequence shown here is derived from an EMBL/GenBank/DDBJ whole genome shotgun (WGS) entry which is preliminary data.</text>
</comment>
<feature type="compositionally biased region" description="Pro residues" evidence="1">
    <location>
        <begin position="514"/>
        <end position="526"/>
    </location>
</feature>
<feature type="transmembrane region" description="Helical" evidence="2">
    <location>
        <begin position="78"/>
        <end position="102"/>
    </location>
</feature>
<feature type="region of interest" description="Disordered" evidence="1">
    <location>
        <begin position="682"/>
        <end position="816"/>
    </location>
</feature>
<organism evidence="3 4">
    <name type="scientific">Orbilia ellipsospora</name>
    <dbReference type="NCBI Taxonomy" id="2528407"/>
    <lineage>
        <taxon>Eukaryota</taxon>
        <taxon>Fungi</taxon>
        <taxon>Dikarya</taxon>
        <taxon>Ascomycota</taxon>
        <taxon>Pezizomycotina</taxon>
        <taxon>Orbiliomycetes</taxon>
        <taxon>Orbiliales</taxon>
        <taxon>Orbiliaceae</taxon>
        <taxon>Orbilia</taxon>
    </lineage>
</organism>
<feature type="region of interest" description="Disordered" evidence="1">
    <location>
        <begin position="562"/>
        <end position="648"/>
    </location>
</feature>
<proteinExistence type="predicted"/>
<dbReference type="AlphaFoldDB" id="A0AAV9XB87"/>
<dbReference type="Proteomes" id="UP001365542">
    <property type="component" value="Unassembled WGS sequence"/>
</dbReference>
<dbReference type="GO" id="GO:0005886">
    <property type="term" value="C:plasma membrane"/>
    <property type="evidence" value="ECO:0007669"/>
    <property type="project" value="InterPro"/>
</dbReference>
<feature type="region of interest" description="Disordered" evidence="1">
    <location>
        <begin position="277"/>
        <end position="391"/>
    </location>
</feature>
<dbReference type="InterPro" id="IPR031606">
    <property type="entry name" value="Kch1/2"/>
</dbReference>
<reference evidence="3 4" key="1">
    <citation type="submission" date="2019-10" db="EMBL/GenBank/DDBJ databases">
        <authorList>
            <person name="Palmer J.M."/>
        </authorList>
    </citation>
    <scope>NUCLEOTIDE SEQUENCE [LARGE SCALE GENOMIC DNA]</scope>
    <source>
        <strain evidence="3 4">TWF694</strain>
    </source>
</reference>
<protein>
    <recommendedName>
        <fullName evidence="5">Pheromone-regulated membrane protein 6</fullName>
    </recommendedName>
</protein>
<feature type="compositionally biased region" description="Basic and acidic residues" evidence="1">
    <location>
        <begin position="533"/>
        <end position="546"/>
    </location>
</feature>